<dbReference type="EMBL" id="BKCP01007404">
    <property type="protein sequence ID" value="GER46020.1"/>
    <property type="molecule type" value="Genomic_DNA"/>
</dbReference>
<dbReference type="Gene3D" id="4.10.1100.10">
    <property type="entry name" value="Transcription factor, SBP-box domain"/>
    <property type="match status" value="1"/>
</dbReference>
<dbReference type="OrthoDB" id="514967at2759"/>
<dbReference type="GO" id="GO:0003677">
    <property type="term" value="F:DNA binding"/>
    <property type="evidence" value="ECO:0007669"/>
    <property type="project" value="InterPro"/>
</dbReference>
<evidence type="ECO:0000256" key="5">
    <source>
        <dbReference type="SAM" id="MobiDB-lite"/>
    </source>
</evidence>
<comment type="caution">
    <text evidence="7">The sequence shown here is derived from an EMBL/GenBank/DDBJ whole genome shotgun (WGS) entry which is preliminary data.</text>
</comment>
<dbReference type="PROSITE" id="PS51141">
    <property type="entry name" value="ZF_SBP"/>
    <property type="match status" value="1"/>
</dbReference>
<dbReference type="GO" id="GO:0005634">
    <property type="term" value="C:nucleus"/>
    <property type="evidence" value="ECO:0007669"/>
    <property type="project" value="InterPro"/>
</dbReference>
<dbReference type="InterPro" id="IPR004333">
    <property type="entry name" value="SBP_dom"/>
</dbReference>
<evidence type="ECO:0000256" key="3">
    <source>
        <dbReference type="ARBA" id="ARBA00022833"/>
    </source>
</evidence>
<name>A0A5A7QLN5_STRAF</name>
<reference evidence="8" key="1">
    <citation type="journal article" date="2019" name="Curr. Biol.">
        <title>Genome Sequence of Striga asiatica Provides Insight into the Evolution of Plant Parasitism.</title>
        <authorList>
            <person name="Yoshida S."/>
            <person name="Kim S."/>
            <person name="Wafula E.K."/>
            <person name="Tanskanen J."/>
            <person name="Kim Y.M."/>
            <person name="Honaas L."/>
            <person name="Yang Z."/>
            <person name="Spallek T."/>
            <person name="Conn C.E."/>
            <person name="Ichihashi Y."/>
            <person name="Cheong K."/>
            <person name="Cui S."/>
            <person name="Der J.P."/>
            <person name="Gundlach H."/>
            <person name="Jiao Y."/>
            <person name="Hori C."/>
            <person name="Ishida J.K."/>
            <person name="Kasahara H."/>
            <person name="Kiba T."/>
            <person name="Kim M.S."/>
            <person name="Koo N."/>
            <person name="Laohavisit A."/>
            <person name="Lee Y.H."/>
            <person name="Lumba S."/>
            <person name="McCourt P."/>
            <person name="Mortimer J.C."/>
            <person name="Mutuku J.M."/>
            <person name="Nomura T."/>
            <person name="Sasaki-Sekimoto Y."/>
            <person name="Seto Y."/>
            <person name="Wang Y."/>
            <person name="Wakatake T."/>
            <person name="Sakakibara H."/>
            <person name="Demura T."/>
            <person name="Yamaguchi S."/>
            <person name="Yoneyama K."/>
            <person name="Manabe R.I."/>
            <person name="Nelson D.C."/>
            <person name="Schulman A.H."/>
            <person name="Timko M.P."/>
            <person name="dePamphilis C.W."/>
            <person name="Choi D."/>
            <person name="Shirasu K."/>
        </authorList>
    </citation>
    <scope>NUCLEOTIDE SEQUENCE [LARGE SCALE GENOMIC DNA]</scope>
    <source>
        <strain evidence="8">cv. UVA1</strain>
    </source>
</reference>
<dbReference type="Pfam" id="PF03110">
    <property type="entry name" value="SBP"/>
    <property type="match status" value="1"/>
</dbReference>
<keyword evidence="3" id="KW-0862">Zinc</keyword>
<dbReference type="GO" id="GO:0008270">
    <property type="term" value="F:zinc ion binding"/>
    <property type="evidence" value="ECO:0007669"/>
    <property type="project" value="UniProtKB-KW"/>
</dbReference>
<evidence type="ECO:0000313" key="7">
    <source>
        <dbReference type="EMBL" id="GER46020.1"/>
    </source>
</evidence>
<dbReference type="InterPro" id="IPR036893">
    <property type="entry name" value="SBP_sf"/>
</dbReference>
<organism evidence="7 8">
    <name type="scientific">Striga asiatica</name>
    <name type="common">Asiatic witchweed</name>
    <name type="synonym">Buchnera asiatica</name>
    <dbReference type="NCBI Taxonomy" id="4170"/>
    <lineage>
        <taxon>Eukaryota</taxon>
        <taxon>Viridiplantae</taxon>
        <taxon>Streptophyta</taxon>
        <taxon>Embryophyta</taxon>
        <taxon>Tracheophyta</taxon>
        <taxon>Spermatophyta</taxon>
        <taxon>Magnoliopsida</taxon>
        <taxon>eudicotyledons</taxon>
        <taxon>Gunneridae</taxon>
        <taxon>Pentapetalae</taxon>
        <taxon>asterids</taxon>
        <taxon>lamiids</taxon>
        <taxon>Lamiales</taxon>
        <taxon>Orobanchaceae</taxon>
        <taxon>Buchnereae</taxon>
        <taxon>Striga</taxon>
    </lineage>
</organism>
<keyword evidence="2 4" id="KW-0863">Zinc-finger</keyword>
<keyword evidence="1" id="KW-0479">Metal-binding</keyword>
<keyword evidence="8" id="KW-1185">Reference proteome</keyword>
<dbReference type="Proteomes" id="UP000325081">
    <property type="component" value="Unassembled WGS sequence"/>
</dbReference>
<dbReference type="PANTHER" id="PTHR31251">
    <property type="entry name" value="SQUAMOSA PROMOTER-BINDING-LIKE PROTEIN 4"/>
    <property type="match status" value="1"/>
</dbReference>
<evidence type="ECO:0000256" key="4">
    <source>
        <dbReference type="PROSITE-ProRule" id="PRU00470"/>
    </source>
</evidence>
<gene>
    <name evidence="7" type="ORF">STAS_23006</name>
</gene>
<dbReference type="SUPFAM" id="SSF103612">
    <property type="entry name" value="SBT domain"/>
    <property type="match status" value="1"/>
</dbReference>
<accession>A0A5A7QLN5</accession>
<evidence type="ECO:0000259" key="6">
    <source>
        <dbReference type="PROSITE" id="PS51141"/>
    </source>
</evidence>
<feature type="domain" description="SBP-type" evidence="6">
    <location>
        <begin position="127"/>
        <end position="195"/>
    </location>
</feature>
<feature type="region of interest" description="Disordered" evidence="5">
    <location>
        <begin position="1"/>
        <end position="89"/>
    </location>
</feature>
<evidence type="ECO:0000313" key="8">
    <source>
        <dbReference type="Proteomes" id="UP000325081"/>
    </source>
</evidence>
<dbReference type="InterPro" id="IPR044817">
    <property type="entry name" value="SBP-like"/>
</dbReference>
<evidence type="ECO:0000256" key="2">
    <source>
        <dbReference type="ARBA" id="ARBA00022771"/>
    </source>
</evidence>
<sequence length="209" mass="23438">MAAAAPLNSKPFASNPLLTRHNLKSARPFPPTPITTPASNQSRIPAASNSYSPCPEELMPGPEREDRDSEKRRGFSISKTKKSGGSLNLKLGGQVCPVIEGELSDDDALLQGKSSKKPKVVGSQSSRAVCQVEDCKADFEQCKKDYHRRHCAFVGNDVQRSFQQCSRFHVLKEFDEGKRSCPRRLTRHNKRRRKRAEFWQVEEGGGRKR</sequence>
<dbReference type="PANTHER" id="PTHR31251:SF226">
    <property type="entry name" value="SQUAMOSA PROMOTER-BINDING-LIKE PROTEIN 6"/>
    <property type="match status" value="1"/>
</dbReference>
<feature type="compositionally biased region" description="Polar residues" evidence="5">
    <location>
        <begin position="35"/>
        <end position="52"/>
    </location>
</feature>
<dbReference type="AlphaFoldDB" id="A0A5A7QLN5"/>
<feature type="compositionally biased region" description="Basic and acidic residues" evidence="5">
    <location>
        <begin position="62"/>
        <end position="73"/>
    </location>
</feature>
<protein>
    <submittedName>
        <fullName evidence="7">Squamosa promoter-binding protein</fullName>
    </submittedName>
</protein>
<proteinExistence type="predicted"/>
<evidence type="ECO:0000256" key="1">
    <source>
        <dbReference type="ARBA" id="ARBA00022723"/>
    </source>
</evidence>